<proteinExistence type="predicted"/>
<dbReference type="EMBL" id="JBHMCA010000046">
    <property type="protein sequence ID" value="MFB9445999.1"/>
    <property type="molecule type" value="Genomic_DNA"/>
</dbReference>
<evidence type="ECO:0000313" key="2">
    <source>
        <dbReference type="Proteomes" id="UP001589608"/>
    </source>
</evidence>
<evidence type="ECO:0000313" key="1">
    <source>
        <dbReference type="EMBL" id="MFB9445999.1"/>
    </source>
</evidence>
<name>A0ABV5MAW5_9ACTN</name>
<organism evidence="1 2">
    <name type="scientific">Dactylosporangium vinaceum</name>
    <dbReference type="NCBI Taxonomy" id="53362"/>
    <lineage>
        <taxon>Bacteria</taxon>
        <taxon>Bacillati</taxon>
        <taxon>Actinomycetota</taxon>
        <taxon>Actinomycetes</taxon>
        <taxon>Micromonosporales</taxon>
        <taxon>Micromonosporaceae</taxon>
        <taxon>Dactylosporangium</taxon>
    </lineage>
</organism>
<comment type="caution">
    <text evidence="1">The sequence shown here is derived from an EMBL/GenBank/DDBJ whole genome shotgun (WGS) entry which is preliminary data.</text>
</comment>
<dbReference type="SUPFAM" id="SSF50998">
    <property type="entry name" value="Quinoprotein alcohol dehydrogenase-like"/>
    <property type="match status" value="1"/>
</dbReference>
<protein>
    <submittedName>
        <fullName evidence="1">Uncharacterized protein</fullName>
    </submittedName>
</protein>
<reference evidence="1 2" key="1">
    <citation type="submission" date="2024-09" db="EMBL/GenBank/DDBJ databases">
        <authorList>
            <person name="Sun Q."/>
            <person name="Mori K."/>
        </authorList>
    </citation>
    <scope>NUCLEOTIDE SEQUENCE [LARGE SCALE GENOMIC DNA]</scope>
    <source>
        <strain evidence="1 2">JCM 3307</strain>
    </source>
</reference>
<keyword evidence="2" id="KW-1185">Reference proteome</keyword>
<gene>
    <name evidence="1" type="ORF">ACFFTR_23200</name>
</gene>
<dbReference type="RefSeq" id="WP_223101999.1">
    <property type="nucleotide sequence ID" value="NZ_CP061913.1"/>
</dbReference>
<dbReference type="Proteomes" id="UP001589608">
    <property type="component" value="Unassembled WGS sequence"/>
</dbReference>
<sequence>MPPSTLPAAADGVPVAVIELGDVAESWDADLDGGPVGLPRGWGLLLSLGLVLSLVSAVPLRETVTELARQPLRNGAFQLAGDVLLVLESDRTPTPVEAFDGGGDAPRWTFTPDGLSTLAYASAAPGDVVVLWPDLCRSGVTGTTVGVDRRSGRVVWQVPGVPVRTAAAVPGTVVMRSLWSDGCGALAAGAPIGGALRWQDLGAGGAVRWEVPVEAGTRVAVDSAESGAGWAALTDRDGAISIADFATGRRAAAGALRAGPGELVAAAGDLLVIAGIDGRADVSVLRAYRRGVWDVPIWQVSVPTGAASGRTDRFTVRPCGPVLCVAGQRTMVLDPATGAVRWTPGVRAELVAAPGGRLATAGSPSSALLDPVTGHATAALPGWSPLGADATRMLLGTAAGADATLLGWRDGDRVAPLGTVEGRLIACALDGPRLACSTDSDEVVLLRLAT</sequence>
<accession>A0ABV5MAW5</accession>
<dbReference type="InterPro" id="IPR011047">
    <property type="entry name" value="Quinoprotein_ADH-like_sf"/>
</dbReference>